<dbReference type="SUPFAM" id="SSF47113">
    <property type="entry name" value="Histone-fold"/>
    <property type="match status" value="1"/>
</dbReference>
<evidence type="ECO:0000313" key="6">
    <source>
        <dbReference type="Proteomes" id="UP001189122"/>
    </source>
</evidence>
<proteinExistence type="inferred from homology"/>
<dbReference type="Proteomes" id="UP001189122">
    <property type="component" value="Unassembled WGS sequence"/>
</dbReference>
<dbReference type="SMART" id="SM00427">
    <property type="entry name" value="H2B"/>
    <property type="match status" value="1"/>
</dbReference>
<dbReference type="EMBL" id="LR743589">
    <property type="protein sequence ID" value="CAA2615860.1"/>
    <property type="molecule type" value="Genomic_DNA"/>
</dbReference>
<protein>
    <recommendedName>
        <fullName evidence="4">Core Histone H2A/H2B/H3 domain-containing protein</fullName>
    </recommendedName>
</protein>
<accession>A0A7I8IDV1</accession>
<evidence type="ECO:0000256" key="3">
    <source>
        <dbReference type="ARBA" id="ARBA00011538"/>
    </source>
</evidence>
<dbReference type="Pfam" id="PF00125">
    <property type="entry name" value="Histone"/>
    <property type="match status" value="1"/>
</dbReference>
<dbReference type="AlphaFoldDB" id="A0A7I8IDV1"/>
<dbReference type="GO" id="GO:0005634">
    <property type="term" value="C:nucleus"/>
    <property type="evidence" value="ECO:0007669"/>
    <property type="project" value="UniProtKB-ARBA"/>
</dbReference>
<evidence type="ECO:0000256" key="2">
    <source>
        <dbReference type="ARBA" id="ARBA00006846"/>
    </source>
</evidence>
<evidence type="ECO:0000259" key="4">
    <source>
        <dbReference type="Pfam" id="PF00125"/>
    </source>
</evidence>
<feature type="domain" description="Core Histone H2A/H2B/H3" evidence="4">
    <location>
        <begin position="3"/>
        <end position="67"/>
    </location>
</feature>
<dbReference type="EMBL" id="CACRZD030000002">
    <property type="protein sequence ID" value="CAA6655565.1"/>
    <property type="molecule type" value="Genomic_DNA"/>
</dbReference>
<dbReference type="FunFam" id="1.10.20.10:FF:000043">
    <property type="entry name" value="Histone H2B"/>
    <property type="match status" value="1"/>
</dbReference>
<dbReference type="InterPro" id="IPR000558">
    <property type="entry name" value="Histone_H2B"/>
</dbReference>
<gene>
    <name evidence="5" type="ORF">SI7747_02002105</name>
</gene>
<dbReference type="CDD" id="cd22910">
    <property type="entry name" value="HFD_H2B"/>
    <property type="match status" value="1"/>
</dbReference>
<name>A0A7I8IDV1_SPIIN</name>
<evidence type="ECO:0000256" key="1">
    <source>
        <dbReference type="ARBA" id="ARBA00002001"/>
    </source>
</evidence>
<dbReference type="InterPro" id="IPR007125">
    <property type="entry name" value="H2A/H2B/H3"/>
</dbReference>
<reference evidence="5 6" key="1">
    <citation type="submission" date="2019-12" db="EMBL/GenBank/DDBJ databases">
        <authorList>
            <person name="Scholz U."/>
            <person name="Mascher M."/>
            <person name="Fiebig A."/>
        </authorList>
    </citation>
    <scope>NUCLEOTIDE SEQUENCE</scope>
</reference>
<comment type="similarity">
    <text evidence="2">Belongs to the histone H2B family.</text>
</comment>
<dbReference type="GO" id="GO:0000786">
    <property type="term" value="C:nucleosome"/>
    <property type="evidence" value="ECO:0007669"/>
    <property type="project" value="InterPro"/>
</dbReference>
<dbReference type="PRINTS" id="PR00621">
    <property type="entry name" value="HISTONEH2B"/>
</dbReference>
<dbReference type="GO" id="GO:0046982">
    <property type="term" value="F:protein heterodimerization activity"/>
    <property type="evidence" value="ECO:0007669"/>
    <property type="project" value="InterPro"/>
</dbReference>
<dbReference type="GO" id="GO:0003677">
    <property type="term" value="F:DNA binding"/>
    <property type="evidence" value="ECO:0007669"/>
    <property type="project" value="InterPro"/>
</dbReference>
<dbReference type="Gene3D" id="1.10.20.10">
    <property type="entry name" value="Histone, subunit A"/>
    <property type="match status" value="1"/>
</dbReference>
<sequence length="98" mass="10885">MRGYKRYVFRVLKQVHPELRVSSMAMTVLDSLVKDMFERLAGEASRLSKYSGRATLSTREIQAAVRLVLPRELGEHALAEGNKAVANFMTAAADKVSS</sequence>
<keyword evidence="6" id="KW-1185">Reference proteome</keyword>
<dbReference type="InterPro" id="IPR009072">
    <property type="entry name" value="Histone-fold"/>
</dbReference>
<comment type="subunit">
    <text evidence="3">The nucleosome is a histone octamer containing two molecules each of H2A, H2B, H3 and H4 assembled in one H3-H4 heterotetramer and two H2A-H2B heterodimers. The octamer wraps approximately 147 bp of DNA.</text>
</comment>
<comment type="function">
    <text evidence="1">Core component of nucleosome. Nucleosomes wrap and compact DNA into chromatin, limiting DNA accessibility to the cellular machineries which require DNA as a template. Histones thereby play a central role in transcription regulation, DNA repair, DNA replication and chromosomal stability. DNA accessibility is regulated via a complex set of post-translational modifications of histones, also called histone code, and nucleosome remodeling.</text>
</comment>
<organism evidence="5">
    <name type="scientific">Spirodela intermedia</name>
    <name type="common">Intermediate duckweed</name>
    <dbReference type="NCBI Taxonomy" id="51605"/>
    <lineage>
        <taxon>Eukaryota</taxon>
        <taxon>Viridiplantae</taxon>
        <taxon>Streptophyta</taxon>
        <taxon>Embryophyta</taxon>
        <taxon>Tracheophyta</taxon>
        <taxon>Spermatophyta</taxon>
        <taxon>Magnoliopsida</taxon>
        <taxon>Liliopsida</taxon>
        <taxon>Araceae</taxon>
        <taxon>Lemnoideae</taxon>
        <taxon>Spirodela</taxon>
    </lineage>
</organism>
<dbReference type="PANTHER" id="PTHR23428">
    <property type="entry name" value="HISTONE H2B"/>
    <property type="match status" value="1"/>
</dbReference>
<dbReference type="GO" id="GO:0030527">
    <property type="term" value="F:structural constituent of chromatin"/>
    <property type="evidence" value="ECO:0007669"/>
    <property type="project" value="InterPro"/>
</dbReference>
<evidence type="ECO:0000313" key="5">
    <source>
        <dbReference type="EMBL" id="CAA2615860.1"/>
    </source>
</evidence>